<dbReference type="InterPro" id="IPR002481">
    <property type="entry name" value="FUR"/>
</dbReference>
<keyword evidence="9" id="KW-1185">Reference proteome</keyword>
<reference evidence="8 9" key="1">
    <citation type="submission" date="2014-12" db="EMBL/GenBank/DDBJ databases">
        <title>Comparative genomics of the lactic acid bacteria isolated from the honey bee gut.</title>
        <authorList>
            <person name="Ellegaard K.M."/>
            <person name="Tamarit D."/>
            <person name="Javelind E."/>
            <person name="Olofsson T."/>
            <person name="Andersson S.G."/>
            <person name="Vasquez A."/>
        </authorList>
    </citation>
    <scope>NUCLEOTIDE SEQUENCE [LARGE SCALE GENOMIC DNA]</scope>
    <source>
        <strain evidence="8 9">Hon2</strain>
    </source>
</reference>
<feature type="binding site" evidence="7">
    <location>
        <position position="96"/>
    </location>
    <ligand>
        <name>Zn(2+)</name>
        <dbReference type="ChEBI" id="CHEBI:29105"/>
    </ligand>
</feature>
<dbReference type="Gene3D" id="3.30.1490.190">
    <property type="match status" value="1"/>
</dbReference>
<feature type="binding site" evidence="7">
    <location>
        <position position="99"/>
    </location>
    <ligand>
        <name>Zn(2+)</name>
        <dbReference type="ChEBI" id="CHEBI:29105"/>
    </ligand>
</feature>
<evidence type="ECO:0000256" key="1">
    <source>
        <dbReference type="ARBA" id="ARBA00007957"/>
    </source>
</evidence>
<evidence type="ECO:0000256" key="3">
    <source>
        <dbReference type="ARBA" id="ARBA00022833"/>
    </source>
</evidence>
<dbReference type="HOGENOM" id="CLU_096072_4_2_9"/>
<dbReference type="AlphaFoldDB" id="A0A0F4KTT0"/>
<evidence type="ECO:0000256" key="2">
    <source>
        <dbReference type="ARBA" id="ARBA00022491"/>
    </source>
</evidence>
<dbReference type="InterPro" id="IPR043135">
    <property type="entry name" value="Fur_C"/>
</dbReference>
<dbReference type="GO" id="GO:1900376">
    <property type="term" value="P:regulation of secondary metabolite biosynthetic process"/>
    <property type="evidence" value="ECO:0007669"/>
    <property type="project" value="TreeGrafter"/>
</dbReference>
<dbReference type="SUPFAM" id="SSF46785">
    <property type="entry name" value="Winged helix' DNA-binding domain"/>
    <property type="match status" value="1"/>
</dbReference>
<dbReference type="Pfam" id="PF01475">
    <property type="entry name" value="FUR"/>
    <property type="match status" value="1"/>
</dbReference>
<keyword evidence="5" id="KW-0238">DNA-binding</keyword>
<feature type="binding site" evidence="7">
    <location>
        <position position="136"/>
    </location>
    <ligand>
        <name>Zn(2+)</name>
        <dbReference type="ChEBI" id="CHEBI:29105"/>
    </ligand>
</feature>
<dbReference type="EMBL" id="JXBZ01000004">
    <property type="protein sequence ID" value="KJY49453.1"/>
    <property type="molecule type" value="Genomic_DNA"/>
</dbReference>
<evidence type="ECO:0000313" key="9">
    <source>
        <dbReference type="Proteomes" id="UP000033695"/>
    </source>
</evidence>
<evidence type="ECO:0000313" key="8">
    <source>
        <dbReference type="EMBL" id="KJY49453.1"/>
    </source>
</evidence>
<dbReference type="InterPro" id="IPR036390">
    <property type="entry name" value="WH_DNA-bd_sf"/>
</dbReference>
<keyword evidence="3 7" id="KW-0862">Zinc</keyword>
<keyword evidence="6" id="KW-0804">Transcription</keyword>
<gene>
    <name evidence="8" type="ORF">JG29_05150</name>
</gene>
<dbReference type="CDD" id="cd07153">
    <property type="entry name" value="Fur_like"/>
    <property type="match status" value="1"/>
</dbReference>
<sequence length="150" mass="17476">MANKELDQLIAQLRSQKIRITDQRLAILKYMITHHNHPTAEDVYNDLKDTHNNISIATVYNNLRFLVKVTPIRELTYVDKSIHFDYFHKEHFHAICDQCGQIFDVNYSDYSNLLKNLKSDSAFQINNVQLNIHGICPDCQKRLASAGKSW</sequence>
<evidence type="ECO:0000256" key="6">
    <source>
        <dbReference type="ARBA" id="ARBA00023163"/>
    </source>
</evidence>
<dbReference type="Gene3D" id="1.10.10.10">
    <property type="entry name" value="Winged helix-like DNA-binding domain superfamily/Winged helix DNA-binding domain"/>
    <property type="match status" value="1"/>
</dbReference>
<dbReference type="STRING" id="1218508.JG29_05150"/>
<dbReference type="RefSeq" id="WP_052696281.1">
    <property type="nucleotide sequence ID" value="NZ_JAAEDY010000010.1"/>
</dbReference>
<dbReference type="PANTHER" id="PTHR33202">
    <property type="entry name" value="ZINC UPTAKE REGULATION PROTEIN"/>
    <property type="match status" value="1"/>
</dbReference>
<proteinExistence type="inferred from homology"/>
<dbReference type="GO" id="GO:0045892">
    <property type="term" value="P:negative regulation of DNA-templated transcription"/>
    <property type="evidence" value="ECO:0007669"/>
    <property type="project" value="TreeGrafter"/>
</dbReference>
<dbReference type="PANTHER" id="PTHR33202:SF8">
    <property type="entry name" value="PEROXIDE-RESPONSIVE REPRESSOR PERR"/>
    <property type="match status" value="1"/>
</dbReference>
<protein>
    <submittedName>
        <fullName evidence="8">FurR family transcriptional regulator</fullName>
    </submittedName>
</protein>
<keyword evidence="2" id="KW-0678">Repressor</keyword>
<keyword evidence="4" id="KW-0805">Transcription regulation</keyword>
<dbReference type="PATRIC" id="fig|1218508.4.peg.527"/>
<evidence type="ECO:0000256" key="7">
    <source>
        <dbReference type="PIRSR" id="PIRSR602481-1"/>
    </source>
</evidence>
<comment type="cofactor">
    <cofactor evidence="7">
        <name>Zn(2+)</name>
        <dbReference type="ChEBI" id="CHEBI:29105"/>
    </cofactor>
    <text evidence="7">Binds 1 zinc ion per subunit.</text>
</comment>
<evidence type="ECO:0000256" key="5">
    <source>
        <dbReference type="ARBA" id="ARBA00023125"/>
    </source>
</evidence>
<accession>A0A0F4KTT0</accession>
<dbReference type="GO" id="GO:0003700">
    <property type="term" value="F:DNA-binding transcription factor activity"/>
    <property type="evidence" value="ECO:0007669"/>
    <property type="project" value="InterPro"/>
</dbReference>
<name>A0A0F4KTT0_9LACO</name>
<keyword evidence="7" id="KW-0479">Metal-binding</keyword>
<comment type="similarity">
    <text evidence="1">Belongs to the Fur family.</text>
</comment>
<dbReference type="GO" id="GO:0008270">
    <property type="term" value="F:zinc ion binding"/>
    <property type="evidence" value="ECO:0007669"/>
    <property type="project" value="TreeGrafter"/>
</dbReference>
<dbReference type="OrthoDB" id="8659436at2"/>
<feature type="non-terminal residue" evidence="8">
    <location>
        <position position="150"/>
    </location>
</feature>
<organism evidence="8 9">
    <name type="scientific">Bombilactobacillus mellis</name>
    <dbReference type="NCBI Taxonomy" id="1218508"/>
    <lineage>
        <taxon>Bacteria</taxon>
        <taxon>Bacillati</taxon>
        <taxon>Bacillota</taxon>
        <taxon>Bacilli</taxon>
        <taxon>Lactobacillales</taxon>
        <taxon>Lactobacillaceae</taxon>
        <taxon>Bombilactobacillus</taxon>
    </lineage>
</organism>
<dbReference type="InterPro" id="IPR036388">
    <property type="entry name" value="WH-like_DNA-bd_sf"/>
</dbReference>
<dbReference type="Proteomes" id="UP000033695">
    <property type="component" value="Unassembled WGS sequence"/>
</dbReference>
<feature type="binding site" evidence="7">
    <location>
        <position position="139"/>
    </location>
    <ligand>
        <name>Zn(2+)</name>
        <dbReference type="ChEBI" id="CHEBI:29105"/>
    </ligand>
</feature>
<comment type="caution">
    <text evidence="8">The sequence shown here is derived from an EMBL/GenBank/DDBJ whole genome shotgun (WGS) entry which is preliminary data.</text>
</comment>
<evidence type="ECO:0000256" key="4">
    <source>
        <dbReference type="ARBA" id="ARBA00023015"/>
    </source>
</evidence>
<dbReference type="GO" id="GO:0000976">
    <property type="term" value="F:transcription cis-regulatory region binding"/>
    <property type="evidence" value="ECO:0007669"/>
    <property type="project" value="TreeGrafter"/>
</dbReference>